<gene>
    <name evidence="1" type="ordered locus">Desor_2015</name>
</gene>
<dbReference type="HOGENOM" id="CLU_2057602_0_0_9"/>
<evidence type="ECO:0000313" key="1">
    <source>
        <dbReference type="EMBL" id="AET67624.1"/>
    </source>
</evidence>
<sequence length="119" mass="13696">MQKDDFIEILTNELAHEYESDIEKVLVFYKNGEKLMISTGDKEIQVEKIDLPEDDCGCYEETDYNNWKVEVEVKAEAEADHSTVTNNIKNQVEVAKENILSYGTQIIQLPTGRRINVIN</sequence>
<reference evidence="1 2" key="2">
    <citation type="journal article" date="2012" name="J. Bacteriol.">
        <title>Complete genome sequences of Desulfosporosinus orientis DSM765T, Desulfosporosinus youngiae DSM17734T, Desulfosporosinus meridiei DSM13257T, and Desulfosporosinus acidiphilus DSM22704T.</title>
        <authorList>
            <person name="Pester M."/>
            <person name="Brambilla E."/>
            <person name="Alazard D."/>
            <person name="Rattei T."/>
            <person name="Weinmaier T."/>
            <person name="Han J."/>
            <person name="Lucas S."/>
            <person name="Lapidus A."/>
            <person name="Cheng J.F."/>
            <person name="Goodwin L."/>
            <person name="Pitluck S."/>
            <person name="Peters L."/>
            <person name="Ovchinnikova G."/>
            <person name="Teshima H."/>
            <person name="Detter J.C."/>
            <person name="Han C.S."/>
            <person name="Tapia R."/>
            <person name="Land M.L."/>
            <person name="Hauser L."/>
            <person name="Kyrpides N.C."/>
            <person name="Ivanova N.N."/>
            <person name="Pagani I."/>
            <person name="Huntmann M."/>
            <person name="Wei C.L."/>
            <person name="Davenport K.W."/>
            <person name="Daligault H."/>
            <person name="Chain P.S."/>
            <person name="Chen A."/>
            <person name="Mavromatis K."/>
            <person name="Markowitz V."/>
            <person name="Szeto E."/>
            <person name="Mikhailova N."/>
            <person name="Pati A."/>
            <person name="Wagner M."/>
            <person name="Woyke T."/>
            <person name="Ollivier B."/>
            <person name="Klenk H.P."/>
            <person name="Spring S."/>
            <person name="Loy A."/>
        </authorList>
    </citation>
    <scope>NUCLEOTIDE SEQUENCE [LARGE SCALE GENOMIC DNA]</scope>
    <source>
        <strain evidence="2">ATCC 19365 / DSM 765 / NCIMB 8382 / VKM B-1628</strain>
    </source>
</reference>
<dbReference type="PATRIC" id="fig|768706.3.peg.2027"/>
<dbReference type="Proteomes" id="UP000006346">
    <property type="component" value="Chromosome"/>
</dbReference>
<protein>
    <submittedName>
        <fullName evidence="1">Uncharacterized protein</fullName>
    </submittedName>
</protein>
<keyword evidence="2" id="KW-1185">Reference proteome</keyword>
<dbReference type="EMBL" id="CP003108">
    <property type="protein sequence ID" value="AET67624.1"/>
    <property type="molecule type" value="Genomic_DNA"/>
</dbReference>
<dbReference type="STRING" id="768706.Desor_2015"/>
<dbReference type="KEGG" id="dor:Desor_2015"/>
<evidence type="ECO:0000313" key="2">
    <source>
        <dbReference type="Proteomes" id="UP000006346"/>
    </source>
</evidence>
<dbReference type="AlphaFoldDB" id="G7WF13"/>
<reference evidence="2" key="1">
    <citation type="submission" date="2011-11" db="EMBL/GenBank/DDBJ databases">
        <title>Complete sequence of Desulfosporosinus orientis DSM 765.</title>
        <authorList>
            <person name="Lucas S."/>
            <person name="Han J."/>
            <person name="Lapidus A."/>
            <person name="Cheng J.-F."/>
            <person name="Goodwin L."/>
            <person name="Pitluck S."/>
            <person name="Peters L."/>
            <person name="Ovchinnikova G."/>
            <person name="Teshima H."/>
            <person name="Detter J.C."/>
            <person name="Han C."/>
            <person name="Tapia R."/>
            <person name="Land M."/>
            <person name="Hauser L."/>
            <person name="Kyrpides N."/>
            <person name="Ivanova N."/>
            <person name="Pagani I."/>
            <person name="Pester M."/>
            <person name="Spring S."/>
            <person name="Ollivier B."/>
            <person name="Rattei T."/>
            <person name="Klenk H.-P."/>
            <person name="Wagner M."/>
            <person name="Loy A."/>
            <person name="Woyke T."/>
        </authorList>
    </citation>
    <scope>NUCLEOTIDE SEQUENCE [LARGE SCALE GENOMIC DNA]</scope>
    <source>
        <strain evidence="2">ATCC 19365 / DSM 765 / NCIMB 8382 / VKM B-1628</strain>
    </source>
</reference>
<organism evidence="1 2">
    <name type="scientific">Desulfosporosinus orientis (strain ATCC 19365 / DSM 765 / NCIMB 8382 / VKM B-1628 / Singapore I)</name>
    <name type="common">Desulfotomaculum orientis</name>
    <dbReference type="NCBI Taxonomy" id="768706"/>
    <lineage>
        <taxon>Bacteria</taxon>
        <taxon>Bacillati</taxon>
        <taxon>Bacillota</taxon>
        <taxon>Clostridia</taxon>
        <taxon>Eubacteriales</taxon>
        <taxon>Desulfitobacteriaceae</taxon>
        <taxon>Desulfosporosinus</taxon>
    </lineage>
</organism>
<proteinExistence type="predicted"/>
<name>G7WF13_DESOD</name>
<accession>G7WF13</accession>
<dbReference type="RefSeq" id="WP_014184439.1">
    <property type="nucleotide sequence ID" value="NC_016584.1"/>
</dbReference>